<dbReference type="eggNOG" id="COG3387">
    <property type="taxonomic scope" value="Bacteria"/>
</dbReference>
<reference evidence="3 4" key="1">
    <citation type="submission" date="2010-07" db="EMBL/GenBank/DDBJ databases">
        <title>The draft genome of Paenibacillus curdlanolyticus YK9.</title>
        <authorList>
            <consortium name="US DOE Joint Genome Institute (JGI-PGF)"/>
            <person name="Lucas S."/>
            <person name="Copeland A."/>
            <person name="Lapidus A."/>
            <person name="Cheng J.-F."/>
            <person name="Bruce D."/>
            <person name="Goodwin L."/>
            <person name="Pitluck S."/>
            <person name="Land M.L."/>
            <person name="Hauser L."/>
            <person name="Chang Y.-J."/>
            <person name="Jeffries C."/>
            <person name="Anderson I.J."/>
            <person name="Johnson E."/>
            <person name="Loganathan U."/>
            <person name="Mulhopadhyay B."/>
            <person name="Kyrpides N."/>
            <person name="Woyke T.J."/>
        </authorList>
    </citation>
    <scope>NUCLEOTIDE SEQUENCE [LARGE SCALE GENOMIC DNA]</scope>
    <source>
        <strain evidence="3 4">YK9</strain>
    </source>
</reference>
<dbReference type="Pfam" id="PF00723">
    <property type="entry name" value="Glyco_hydro_15"/>
    <property type="match status" value="1"/>
</dbReference>
<organism evidence="3 4">
    <name type="scientific">Paenibacillus curdlanolyticus YK9</name>
    <dbReference type="NCBI Taxonomy" id="717606"/>
    <lineage>
        <taxon>Bacteria</taxon>
        <taxon>Bacillati</taxon>
        <taxon>Bacillota</taxon>
        <taxon>Bacilli</taxon>
        <taxon>Bacillales</taxon>
        <taxon>Paenibacillaceae</taxon>
        <taxon>Paenibacillus</taxon>
    </lineage>
</organism>
<dbReference type="EMBL" id="AEDD01000001">
    <property type="protein sequence ID" value="EFM12924.1"/>
    <property type="molecule type" value="Genomic_DNA"/>
</dbReference>
<dbReference type="GO" id="GO:0030246">
    <property type="term" value="F:carbohydrate binding"/>
    <property type="evidence" value="ECO:0007669"/>
    <property type="project" value="InterPro"/>
</dbReference>
<dbReference type="GO" id="GO:0004553">
    <property type="term" value="F:hydrolase activity, hydrolyzing O-glycosyl compounds"/>
    <property type="evidence" value="ECO:0007669"/>
    <property type="project" value="UniProtKB-ARBA"/>
</dbReference>
<dbReference type="InterPro" id="IPR015220">
    <property type="entry name" value="Glucodextranase_N"/>
</dbReference>
<dbReference type="STRING" id="717606.PaecuDRAFT_0435"/>
<dbReference type="Gene3D" id="1.50.10.10">
    <property type="match status" value="1"/>
</dbReference>
<feature type="domain" description="Glucodextranase N-terminal" evidence="2">
    <location>
        <begin position="25"/>
        <end position="222"/>
    </location>
</feature>
<keyword evidence="3" id="KW-0378">Hydrolase</keyword>
<protein>
    <submittedName>
        <fullName evidence="3">Glycoside hydrolase 15-related protein</fullName>
    </submittedName>
</protein>
<dbReference type="SUPFAM" id="SSF48208">
    <property type="entry name" value="Six-hairpin glycosidases"/>
    <property type="match status" value="1"/>
</dbReference>
<dbReference type="InterPro" id="IPR011013">
    <property type="entry name" value="Gal_mutarotase_sf_dom"/>
</dbReference>
<dbReference type="InterPro" id="IPR012341">
    <property type="entry name" value="6hp_glycosidase-like_sf"/>
</dbReference>
<dbReference type="InterPro" id="IPR011613">
    <property type="entry name" value="GH15-like"/>
</dbReference>
<proteinExistence type="predicted"/>
<evidence type="ECO:0000259" key="1">
    <source>
        <dbReference type="Pfam" id="PF00723"/>
    </source>
</evidence>
<gene>
    <name evidence="3" type="ORF">PaecuDRAFT_0435</name>
</gene>
<dbReference type="InterPro" id="IPR014718">
    <property type="entry name" value="GH-type_carb-bd"/>
</dbReference>
<dbReference type="RefSeq" id="WP_006036452.1">
    <property type="nucleotide sequence ID" value="NZ_AEDD01000001.1"/>
</dbReference>
<dbReference type="PANTHER" id="PTHR31616">
    <property type="entry name" value="TREHALASE"/>
    <property type="match status" value="1"/>
</dbReference>
<dbReference type="InterPro" id="IPR008928">
    <property type="entry name" value="6-hairpin_glycosidase_sf"/>
</dbReference>
<dbReference type="Pfam" id="PF09137">
    <property type="entry name" value="Glucodextran_N"/>
    <property type="match status" value="1"/>
</dbReference>
<dbReference type="PANTHER" id="PTHR31616:SF0">
    <property type="entry name" value="GLUCAN 1,4-ALPHA-GLUCOSIDASE"/>
    <property type="match status" value="1"/>
</dbReference>
<dbReference type="OrthoDB" id="3902805at2"/>
<feature type="domain" description="GH15-like" evidence="1">
    <location>
        <begin position="264"/>
        <end position="583"/>
    </location>
</feature>
<evidence type="ECO:0000259" key="2">
    <source>
        <dbReference type="Pfam" id="PF09137"/>
    </source>
</evidence>
<name>E0I3R0_9BACL</name>
<keyword evidence="4" id="KW-1185">Reference proteome</keyword>
<evidence type="ECO:0000313" key="3">
    <source>
        <dbReference type="EMBL" id="EFM12924.1"/>
    </source>
</evidence>
<dbReference type="AlphaFoldDB" id="E0I3R0"/>
<dbReference type="SUPFAM" id="SSF74650">
    <property type="entry name" value="Galactose mutarotase-like"/>
    <property type="match status" value="1"/>
</dbReference>
<dbReference type="GO" id="GO:0016757">
    <property type="term" value="F:glycosyltransferase activity"/>
    <property type="evidence" value="ECO:0007669"/>
    <property type="project" value="UniProtKB-ARBA"/>
</dbReference>
<evidence type="ECO:0000313" key="4">
    <source>
        <dbReference type="Proteomes" id="UP000005387"/>
    </source>
</evidence>
<accession>E0I3R0</accession>
<dbReference type="Proteomes" id="UP000005387">
    <property type="component" value="Unassembled WGS sequence"/>
</dbReference>
<dbReference type="GO" id="GO:0005975">
    <property type="term" value="P:carbohydrate metabolic process"/>
    <property type="evidence" value="ECO:0007669"/>
    <property type="project" value="InterPro"/>
</dbReference>
<sequence length="647" mass="72721">MNANKPYLIDAIVGNGSMLAAFGRSGTLYRLWWPHIDFPQHADAVRFGIRFNDRTEWMDDANNDWSSEADYVARTNILQIKSQSTQTPVRVSSRYFAVPNRDLLVMEHTLTNNGNAPVDFEWLLYSSFHIRESQLYNTTLFEPAEDALLHYRSGTFFALSSANVCTKFQAGHAWSAAETGELNGNVIDMQPDGALAWSFQAVQPGQSITIPVYIAVGSDRPAVWKTLQEAKSQPSDAWVQLTTEYWHQYLAEAAPCPTDLPSVKQLYERSLLMFKLMSDEQTGSIVAAPEFDETFSRCGGYAYCWGRDAAFITTALDQAGLHGLSDRFYDWALTAQDPDGSWQQRHYHDGSLAPSWGLQIDEGASIIWGMWQHYQTKQDLAFAKRVWPAVSKGTDFLLSYLDEETGLPLPSNDLWEEREAEHTYSAAAVFGAFRAAASFAELLGEQSNRDAWQTAADRIAASIENLCWNEDKGSFYRGLKLTVSQSEYEEAIASGKGAYTTAGLKQYTRHVVEHDPIVDISLLGISVPFAAVPADHPYMQRTADTIEQLLTSPNVGGIKRYEDDNYIGGNPWILTTLWLAHYRIQTGRYEEAKKLLQWAIDHQTETGLLPEQVDQHTGETAWVVPLTWSHAMFVLAVTMLEEHGQWS</sequence>
<dbReference type="Gene3D" id="2.70.98.10">
    <property type="match status" value="1"/>
</dbReference>